<evidence type="ECO:0000256" key="2">
    <source>
        <dbReference type="SAM" id="SignalP"/>
    </source>
</evidence>
<feature type="compositionally biased region" description="Low complexity" evidence="1">
    <location>
        <begin position="41"/>
        <end position="56"/>
    </location>
</feature>
<gene>
    <name evidence="3" type="ORF">KPS_000320</name>
</gene>
<protein>
    <submittedName>
        <fullName evidence="3">Uncharacterized protein</fullName>
    </submittedName>
</protein>
<name>A0ABY9R2H2_9BACT</name>
<keyword evidence="4" id="KW-1185">Reference proteome</keyword>
<feature type="signal peptide" evidence="2">
    <location>
        <begin position="1"/>
        <end position="38"/>
    </location>
</feature>
<feature type="chain" id="PRO_5047549607" evidence="2">
    <location>
        <begin position="39"/>
        <end position="203"/>
    </location>
</feature>
<accession>A0ABY9R2H2</accession>
<evidence type="ECO:0000313" key="3">
    <source>
        <dbReference type="EMBL" id="WMW65807.1"/>
    </source>
</evidence>
<feature type="compositionally biased region" description="Low complexity" evidence="1">
    <location>
        <begin position="63"/>
        <end position="77"/>
    </location>
</feature>
<dbReference type="RefSeq" id="WP_309541759.1">
    <property type="nucleotide sequence ID" value="NZ_CP133659.1"/>
</dbReference>
<evidence type="ECO:0000256" key="1">
    <source>
        <dbReference type="SAM" id="MobiDB-lite"/>
    </source>
</evidence>
<reference evidence="3" key="1">
    <citation type="submission" date="2023-09" db="EMBL/GenBank/DDBJ databases">
        <authorList>
            <consortium name="CW5 consortium"/>
            <person name="Lu C.-W."/>
        </authorList>
    </citation>
    <scope>NUCLEOTIDE SEQUENCE</scope>
    <source>
        <strain evidence="3">KPS</strain>
    </source>
</reference>
<dbReference type="Proteomes" id="UP001180616">
    <property type="component" value="Chromosome"/>
</dbReference>
<organism evidence="3 4">
    <name type="scientific">Nitratidesulfovibrio liaohensis</name>
    <dbReference type="NCBI Taxonomy" id="2604158"/>
    <lineage>
        <taxon>Bacteria</taxon>
        <taxon>Pseudomonadati</taxon>
        <taxon>Thermodesulfobacteriota</taxon>
        <taxon>Desulfovibrionia</taxon>
        <taxon>Desulfovibrionales</taxon>
        <taxon>Desulfovibrionaceae</taxon>
        <taxon>Nitratidesulfovibrio</taxon>
    </lineage>
</organism>
<evidence type="ECO:0000313" key="4">
    <source>
        <dbReference type="Proteomes" id="UP001180616"/>
    </source>
</evidence>
<dbReference type="EMBL" id="CP133659">
    <property type="protein sequence ID" value="WMW65807.1"/>
    <property type="molecule type" value="Genomic_DNA"/>
</dbReference>
<sequence length="203" mass="21703">MKQGRIAMAAKALTLPVTLAPALTLPLTGAVCVSPAVAADTAAGPQTQQTKKAAAKTTDKTAKAAQSAQKPAAKTTQVAKVAPAKKPVGETIEDVHNKLDTLARAKLRHMNESLRPCQTRKDVVQNGNEFVARYMAVDPDSLSTDVHDAQGPGAKYVGLIVYHEQEFESRAATKEAALTGNFSVVKARRVTEIIRYDKGKWID</sequence>
<proteinExistence type="predicted"/>
<keyword evidence="2" id="KW-0732">Signal</keyword>
<feature type="region of interest" description="Disordered" evidence="1">
    <location>
        <begin position="40"/>
        <end position="77"/>
    </location>
</feature>